<accession>A0ABU8SM68</accession>
<organism evidence="3 4">
    <name type="scientific">Nicoliella lavandulae</name>
    <dbReference type="NCBI Taxonomy" id="3082954"/>
    <lineage>
        <taxon>Bacteria</taxon>
        <taxon>Bacillati</taxon>
        <taxon>Bacillota</taxon>
        <taxon>Bacilli</taxon>
        <taxon>Lactobacillales</taxon>
        <taxon>Lactobacillaceae</taxon>
        <taxon>Nicoliella</taxon>
    </lineage>
</organism>
<reference evidence="3 4" key="1">
    <citation type="submission" date="2023-10" db="EMBL/GenBank/DDBJ databases">
        <title>Nicoliella lavandulae sp. nov. isolated from Lavandula angustifolia flowers.</title>
        <authorList>
            <person name="Alcantara C."/>
            <person name="Zuniga M."/>
            <person name="Landete J.M."/>
            <person name="Monedero V."/>
        </authorList>
    </citation>
    <scope>NUCLEOTIDE SEQUENCE [LARGE SCALE GENOMIC DNA]</scope>
    <source>
        <strain evidence="3 4">Es01</strain>
    </source>
</reference>
<sequence>MNIKKSLLSITMLSALIAPVALSSFNSEGIVANAAKHHKTKKHHKRAKKAKRTKKSKNENNNNIPSVSSSSNSTSNNSASSNSSTNSTTQIPPVSNYSSEAEWFLDNAPTINNIYGNTTAYSNGYNDSADHYTRSISSTQYNNKYYRLGWIISAVKHSVGSDTITSNESDGYTTSEYQNAIDTYQSGVNYINNHQDKIASGNSASLDNDGSLAGSNSSWDGL</sequence>
<name>A0ABU8SM68_9LACO</name>
<evidence type="ECO:0000313" key="3">
    <source>
        <dbReference type="EMBL" id="MEJ6400839.1"/>
    </source>
</evidence>
<feature type="signal peptide" evidence="2">
    <location>
        <begin position="1"/>
        <end position="23"/>
    </location>
</feature>
<protein>
    <submittedName>
        <fullName evidence="3">Uncharacterized protein</fullName>
    </submittedName>
</protein>
<keyword evidence="2" id="KW-0732">Signal</keyword>
<feature type="region of interest" description="Disordered" evidence="1">
    <location>
        <begin position="202"/>
        <end position="222"/>
    </location>
</feature>
<evidence type="ECO:0000256" key="2">
    <source>
        <dbReference type="SAM" id="SignalP"/>
    </source>
</evidence>
<comment type="caution">
    <text evidence="3">The sequence shown here is derived from an EMBL/GenBank/DDBJ whole genome shotgun (WGS) entry which is preliminary data.</text>
</comment>
<proteinExistence type="predicted"/>
<gene>
    <name evidence="3" type="ORF">R4146_06730</name>
</gene>
<keyword evidence="4" id="KW-1185">Reference proteome</keyword>
<feature type="compositionally biased region" description="Low complexity" evidence="1">
    <location>
        <begin position="59"/>
        <end position="89"/>
    </location>
</feature>
<dbReference type="RefSeq" id="WP_339960695.1">
    <property type="nucleotide sequence ID" value="NZ_JAWMWH010000003.1"/>
</dbReference>
<dbReference type="EMBL" id="JAWMWH010000003">
    <property type="protein sequence ID" value="MEJ6400839.1"/>
    <property type="molecule type" value="Genomic_DNA"/>
</dbReference>
<evidence type="ECO:0000256" key="1">
    <source>
        <dbReference type="SAM" id="MobiDB-lite"/>
    </source>
</evidence>
<evidence type="ECO:0000313" key="4">
    <source>
        <dbReference type="Proteomes" id="UP001370590"/>
    </source>
</evidence>
<feature type="chain" id="PRO_5046748686" evidence="2">
    <location>
        <begin position="24"/>
        <end position="222"/>
    </location>
</feature>
<dbReference type="Proteomes" id="UP001370590">
    <property type="component" value="Unassembled WGS sequence"/>
</dbReference>
<feature type="compositionally biased region" description="Basic residues" evidence="1">
    <location>
        <begin position="35"/>
        <end position="55"/>
    </location>
</feature>
<feature type="region of interest" description="Disordered" evidence="1">
    <location>
        <begin position="34"/>
        <end position="93"/>
    </location>
</feature>